<keyword evidence="1" id="KW-0732">Signal</keyword>
<feature type="domain" description="DUF11" evidence="2">
    <location>
        <begin position="41"/>
        <end position="139"/>
    </location>
</feature>
<gene>
    <name evidence="3" type="ORF">B0I31_10218</name>
</gene>
<dbReference type="EMBL" id="PYAX01000002">
    <property type="protein sequence ID" value="PSL57041.1"/>
    <property type="molecule type" value="Genomic_DNA"/>
</dbReference>
<feature type="chain" id="PRO_5038588819" description="DUF11 domain-containing protein" evidence="1">
    <location>
        <begin position="22"/>
        <end position="159"/>
    </location>
</feature>
<comment type="caution">
    <text evidence="3">The sequence shown here is derived from an EMBL/GenBank/DDBJ whole genome shotgun (WGS) entry which is preliminary data.</text>
</comment>
<organism evidence="3 4">
    <name type="scientific">Saccharothrix carnea</name>
    <dbReference type="NCBI Taxonomy" id="1280637"/>
    <lineage>
        <taxon>Bacteria</taxon>
        <taxon>Bacillati</taxon>
        <taxon>Actinomycetota</taxon>
        <taxon>Actinomycetes</taxon>
        <taxon>Pseudonocardiales</taxon>
        <taxon>Pseudonocardiaceae</taxon>
        <taxon>Saccharothrix</taxon>
    </lineage>
</organism>
<evidence type="ECO:0000313" key="4">
    <source>
        <dbReference type="Proteomes" id="UP000241118"/>
    </source>
</evidence>
<feature type="signal peptide" evidence="1">
    <location>
        <begin position="1"/>
        <end position="21"/>
    </location>
</feature>
<keyword evidence="4" id="KW-1185">Reference proteome</keyword>
<evidence type="ECO:0000313" key="3">
    <source>
        <dbReference type="EMBL" id="PSL57041.1"/>
    </source>
</evidence>
<dbReference type="RefSeq" id="WP_106614061.1">
    <property type="nucleotide sequence ID" value="NZ_PYAX01000002.1"/>
</dbReference>
<name>A0A2P8IEZ5_SACCR</name>
<proteinExistence type="predicted"/>
<evidence type="ECO:0000256" key="1">
    <source>
        <dbReference type="SAM" id="SignalP"/>
    </source>
</evidence>
<protein>
    <recommendedName>
        <fullName evidence="2">DUF11 domain-containing protein</fullName>
    </recommendedName>
</protein>
<dbReference type="Proteomes" id="UP000241118">
    <property type="component" value="Unassembled WGS sequence"/>
</dbReference>
<reference evidence="3 4" key="1">
    <citation type="submission" date="2018-03" db="EMBL/GenBank/DDBJ databases">
        <title>Genomic Encyclopedia of Type Strains, Phase III (KMG-III): the genomes of soil and plant-associated and newly described type strains.</title>
        <authorList>
            <person name="Whitman W."/>
        </authorList>
    </citation>
    <scope>NUCLEOTIDE SEQUENCE [LARGE SCALE GENOMIC DNA]</scope>
    <source>
        <strain evidence="3 4">CGMCC 4.7097</strain>
    </source>
</reference>
<accession>A0A2P8IEZ5</accession>
<dbReference type="OrthoDB" id="3666463at2"/>
<dbReference type="AlphaFoldDB" id="A0A2P8IEZ5"/>
<dbReference type="Pfam" id="PF01345">
    <property type="entry name" value="DUF11"/>
    <property type="match status" value="1"/>
</dbReference>
<sequence>MFRTSLVVAVTAALLTSGARADAAPSGADLSVDLTAVTALLLPVVDYRVSVTNHGPQPLTSATVVVALDPRSTITTAPCVFANATLTCSFGPLAPGATATSTNRVYFDVMYTEATLDATATRIASTPTDPNAGNDTDTARCRHESEQIGFPPWPYYMRC</sequence>
<evidence type="ECO:0000259" key="2">
    <source>
        <dbReference type="Pfam" id="PF01345"/>
    </source>
</evidence>
<dbReference type="InterPro" id="IPR001434">
    <property type="entry name" value="OmcB-like_DUF11"/>
</dbReference>